<evidence type="ECO:0000256" key="3">
    <source>
        <dbReference type="RuleBase" id="RU000363"/>
    </source>
</evidence>
<evidence type="ECO:0000313" key="4">
    <source>
        <dbReference type="EMBL" id="KTC77836.1"/>
    </source>
</evidence>
<protein>
    <submittedName>
        <fullName evidence="4">Oxidoreductase with NAD(P)-binding Rossmann-fold domain protein</fullName>
    </submittedName>
</protein>
<reference evidence="4 5" key="1">
    <citation type="submission" date="2015-11" db="EMBL/GenBank/DDBJ databases">
        <title>Genomic analysis of 38 Legionella species identifies large and diverse effector repertoires.</title>
        <authorList>
            <person name="Burstein D."/>
            <person name="Amaro F."/>
            <person name="Zusman T."/>
            <person name="Lifshitz Z."/>
            <person name="Cohen O."/>
            <person name="Gilbert J.A."/>
            <person name="Pupko T."/>
            <person name="Shuman H.A."/>
            <person name="Segal G."/>
        </authorList>
    </citation>
    <scope>NUCLEOTIDE SEQUENCE [LARGE SCALE GENOMIC DNA]</scope>
    <source>
        <strain evidence="4 5">ATCC 43878</strain>
    </source>
</reference>
<dbReference type="STRING" id="29422.Lbru_2729"/>
<evidence type="ECO:0000256" key="1">
    <source>
        <dbReference type="ARBA" id="ARBA00006484"/>
    </source>
</evidence>
<dbReference type="CDD" id="cd05374">
    <property type="entry name" value="17beta-HSD-like_SDR_c"/>
    <property type="match status" value="1"/>
</dbReference>
<dbReference type="PRINTS" id="PR00080">
    <property type="entry name" value="SDRFAMILY"/>
</dbReference>
<organism evidence="4 5">
    <name type="scientific">Legionella brunensis</name>
    <dbReference type="NCBI Taxonomy" id="29422"/>
    <lineage>
        <taxon>Bacteria</taxon>
        <taxon>Pseudomonadati</taxon>
        <taxon>Pseudomonadota</taxon>
        <taxon>Gammaproteobacteria</taxon>
        <taxon>Legionellales</taxon>
        <taxon>Legionellaceae</taxon>
        <taxon>Legionella</taxon>
    </lineage>
</organism>
<comment type="caution">
    <text evidence="4">The sequence shown here is derived from an EMBL/GenBank/DDBJ whole genome shotgun (WGS) entry which is preliminary data.</text>
</comment>
<proteinExistence type="inferred from homology"/>
<dbReference type="PANTHER" id="PTHR44169">
    <property type="entry name" value="NADPH-DEPENDENT 1-ACYLDIHYDROXYACETONE PHOSPHATE REDUCTASE"/>
    <property type="match status" value="1"/>
</dbReference>
<dbReference type="GO" id="GO:0016491">
    <property type="term" value="F:oxidoreductase activity"/>
    <property type="evidence" value="ECO:0007669"/>
    <property type="project" value="UniProtKB-KW"/>
</dbReference>
<dbReference type="Pfam" id="PF00106">
    <property type="entry name" value="adh_short"/>
    <property type="match status" value="1"/>
</dbReference>
<keyword evidence="5" id="KW-1185">Reference proteome</keyword>
<dbReference type="PROSITE" id="PS00061">
    <property type="entry name" value="ADH_SHORT"/>
    <property type="match status" value="1"/>
</dbReference>
<dbReference type="Proteomes" id="UP000054742">
    <property type="component" value="Unassembled WGS sequence"/>
</dbReference>
<gene>
    <name evidence="4" type="primary">ybbO</name>
    <name evidence="4" type="ORF">Lbru_2729</name>
</gene>
<accession>A0A0W0S2Y3</accession>
<evidence type="ECO:0000256" key="2">
    <source>
        <dbReference type="ARBA" id="ARBA00023002"/>
    </source>
</evidence>
<evidence type="ECO:0000313" key="5">
    <source>
        <dbReference type="Proteomes" id="UP000054742"/>
    </source>
</evidence>
<sequence length="289" mass="32347">MKPQVILITGCSTGIGYDAALALSQRGHQVFAACRKEEDVKKLKALGLEAVQMNMDDTHSITLAFYAIIKKTNGRLDILINNAGYGQAGALEDVSRDVMRSQFETNVFGLMDLTRLAIPVMRKQGHGRIINISSILGVISMPFRGAYNASKYAVEGLSDTLRLELKPSGIKVITIVPGPIESRFRDNVIDHSLKKIDSEKSHFQVQYHMMLGDYRQNKNQSIFTRKTDAVIKKLVHAIESKAPKARYRVTFPAHLFTFLKRILSVRMLDSMLSFLSKKELGQTDSKQSN</sequence>
<dbReference type="PRINTS" id="PR00081">
    <property type="entry name" value="GDHRDH"/>
</dbReference>
<comment type="similarity">
    <text evidence="1 3">Belongs to the short-chain dehydrogenases/reductases (SDR) family.</text>
</comment>
<dbReference type="OrthoDB" id="9810734at2"/>
<dbReference type="InterPro" id="IPR002347">
    <property type="entry name" value="SDR_fam"/>
</dbReference>
<dbReference type="PANTHER" id="PTHR44169:SF6">
    <property type="entry name" value="NADPH-DEPENDENT 1-ACYLDIHYDROXYACETONE PHOSPHATE REDUCTASE"/>
    <property type="match status" value="1"/>
</dbReference>
<keyword evidence="2" id="KW-0560">Oxidoreductase</keyword>
<dbReference type="EMBL" id="LNXV01000034">
    <property type="protein sequence ID" value="KTC77836.1"/>
    <property type="molecule type" value="Genomic_DNA"/>
</dbReference>
<dbReference type="AlphaFoldDB" id="A0A0W0S2Y3"/>
<dbReference type="InterPro" id="IPR036291">
    <property type="entry name" value="NAD(P)-bd_dom_sf"/>
</dbReference>
<dbReference type="RefSeq" id="WP_058442709.1">
    <property type="nucleotide sequence ID" value="NZ_CAAAHU010000011.1"/>
</dbReference>
<dbReference type="InterPro" id="IPR020904">
    <property type="entry name" value="Sc_DH/Rdtase_CS"/>
</dbReference>
<dbReference type="PATRIC" id="fig|29422.6.peg.2896"/>
<name>A0A0W0S2Y3_9GAMM</name>
<dbReference type="SUPFAM" id="SSF51735">
    <property type="entry name" value="NAD(P)-binding Rossmann-fold domains"/>
    <property type="match status" value="1"/>
</dbReference>
<dbReference type="Gene3D" id="3.40.50.720">
    <property type="entry name" value="NAD(P)-binding Rossmann-like Domain"/>
    <property type="match status" value="1"/>
</dbReference>